<dbReference type="Pfam" id="PF01501">
    <property type="entry name" value="Glyco_transf_8"/>
    <property type="match status" value="1"/>
</dbReference>
<evidence type="ECO:0000313" key="1">
    <source>
        <dbReference type="EMBL" id="KAI9259660.1"/>
    </source>
</evidence>
<dbReference type="AlphaFoldDB" id="A0AAD5K7R4"/>
<feature type="non-terminal residue" evidence="1">
    <location>
        <position position="316"/>
    </location>
</feature>
<dbReference type="InterPro" id="IPR050587">
    <property type="entry name" value="GNT1/Glycosyltrans_8"/>
</dbReference>
<dbReference type="PANTHER" id="PTHR11183">
    <property type="entry name" value="GLYCOGENIN SUBFAMILY MEMBER"/>
    <property type="match status" value="1"/>
</dbReference>
<accession>A0AAD5K7R4</accession>
<comment type="caution">
    <text evidence="1">The sequence shown here is derived from an EMBL/GenBank/DDBJ whole genome shotgun (WGS) entry which is preliminary data.</text>
</comment>
<sequence length="316" mass="36740">LVVQQIDELFQRPQFSGAMDAGGVVNTGVFVAEPSKETFQDIMDVYEKAPSYNRGDQGFLNWYFNQSSVHVLPVQYNLMIKFMHFSTLVASHVNRNTVKVIHFTSEIKPWNFYYLHHHEWRDNYETYVFDKWIKTARDMRSRLTQGNLLPSSDSNILSKSCNIELKSKYTKRYPVKDKYTIILSRSLQMDSKTWKEYIDSLLVLLSSIKGDRRNSLVEKIFVVHMDGTMNDDTSISNDNDQISTTGMPEQLSGVPIEWVPPPENAFSIVHRITTEGVLLLDDKVTIIKMRNKNENDENVVLNVKIIFYRYYLPSKI</sequence>
<dbReference type="Gene3D" id="3.90.550.10">
    <property type="entry name" value="Spore Coat Polysaccharide Biosynthesis Protein SpsA, Chain A"/>
    <property type="match status" value="1"/>
</dbReference>
<proteinExistence type="predicted"/>
<dbReference type="Proteomes" id="UP001209540">
    <property type="component" value="Unassembled WGS sequence"/>
</dbReference>
<reference evidence="1" key="1">
    <citation type="journal article" date="2022" name="IScience">
        <title>Evolution of zygomycete secretomes and the origins of terrestrial fungal ecologies.</title>
        <authorList>
            <person name="Chang Y."/>
            <person name="Wang Y."/>
            <person name="Mondo S."/>
            <person name="Ahrendt S."/>
            <person name="Andreopoulos W."/>
            <person name="Barry K."/>
            <person name="Beard J."/>
            <person name="Benny G.L."/>
            <person name="Blankenship S."/>
            <person name="Bonito G."/>
            <person name="Cuomo C."/>
            <person name="Desiro A."/>
            <person name="Gervers K.A."/>
            <person name="Hundley H."/>
            <person name="Kuo A."/>
            <person name="LaButti K."/>
            <person name="Lang B.F."/>
            <person name="Lipzen A."/>
            <person name="O'Donnell K."/>
            <person name="Pangilinan J."/>
            <person name="Reynolds N."/>
            <person name="Sandor L."/>
            <person name="Smith M.E."/>
            <person name="Tsang A."/>
            <person name="Grigoriev I.V."/>
            <person name="Stajich J.E."/>
            <person name="Spatafora J.W."/>
        </authorList>
    </citation>
    <scope>NUCLEOTIDE SEQUENCE</scope>
    <source>
        <strain evidence="1">RSA 2281</strain>
    </source>
</reference>
<reference evidence="1" key="2">
    <citation type="submission" date="2023-02" db="EMBL/GenBank/DDBJ databases">
        <authorList>
            <consortium name="DOE Joint Genome Institute"/>
            <person name="Mondo S.J."/>
            <person name="Chang Y."/>
            <person name="Wang Y."/>
            <person name="Ahrendt S."/>
            <person name="Andreopoulos W."/>
            <person name="Barry K."/>
            <person name="Beard J."/>
            <person name="Benny G.L."/>
            <person name="Blankenship S."/>
            <person name="Bonito G."/>
            <person name="Cuomo C."/>
            <person name="Desiro A."/>
            <person name="Gervers K.A."/>
            <person name="Hundley H."/>
            <person name="Kuo A."/>
            <person name="LaButti K."/>
            <person name="Lang B.F."/>
            <person name="Lipzen A."/>
            <person name="O'Donnell K."/>
            <person name="Pangilinan J."/>
            <person name="Reynolds N."/>
            <person name="Sandor L."/>
            <person name="Smith M.W."/>
            <person name="Tsang A."/>
            <person name="Grigoriev I.V."/>
            <person name="Stajich J.E."/>
            <person name="Spatafora J.W."/>
        </authorList>
    </citation>
    <scope>NUCLEOTIDE SEQUENCE</scope>
    <source>
        <strain evidence="1">RSA 2281</strain>
    </source>
</reference>
<protein>
    <submittedName>
        <fullName evidence="1">Nucleotide-diphospho-sugar transferase</fullName>
    </submittedName>
</protein>
<dbReference type="InterPro" id="IPR002495">
    <property type="entry name" value="Glyco_trans_8"/>
</dbReference>
<dbReference type="SUPFAM" id="SSF53448">
    <property type="entry name" value="Nucleotide-diphospho-sugar transferases"/>
    <property type="match status" value="1"/>
</dbReference>
<dbReference type="GO" id="GO:0016757">
    <property type="term" value="F:glycosyltransferase activity"/>
    <property type="evidence" value="ECO:0007669"/>
    <property type="project" value="InterPro"/>
</dbReference>
<keyword evidence="1" id="KW-0808">Transferase</keyword>
<name>A0AAD5K7R4_9FUNG</name>
<keyword evidence="2" id="KW-1185">Reference proteome</keyword>
<organism evidence="1 2">
    <name type="scientific">Phascolomyces articulosus</name>
    <dbReference type="NCBI Taxonomy" id="60185"/>
    <lineage>
        <taxon>Eukaryota</taxon>
        <taxon>Fungi</taxon>
        <taxon>Fungi incertae sedis</taxon>
        <taxon>Mucoromycota</taxon>
        <taxon>Mucoromycotina</taxon>
        <taxon>Mucoromycetes</taxon>
        <taxon>Mucorales</taxon>
        <taxon>Lichtheimiaceae</taxon>
        <taxon>Phascolomyces</taxon>
    </lineage>
</organism>
<dbReference type="EMBL" id="JAIXMP010000017">
    <property type="protein sequence ID" value="KAI9259660.1"/>
    <property type="molecule type" value="Genomic_DNA"/>
</dbReference>
<dbReference type="InterPro" id="IPR029044">
    <property type="entry name" value="Nucleotide-diphossugar_trans"/>
</dbReference>
<gene>
    <name evidence="1" type="ORF">BDA99DRAFT_440188</name>
</gene>
<evidence type="ECO:0000313" key="2">
    <source>
        <dbReference type="Proteomes" id="UP001209540"/>
    </source>
</evidence>